<name>A0ABQ5BBC7_9ASTR</name>
<proteinExistence type="predicted"/>
<evidence type="ECO:0000313" key="2">
    <source>
        <dbReference type="Proteomes" id="UP001151760"/>
    </source>
</evidence>
<comment type="caution">
    <text evidence="1">The sequence shown here is derived from an EMBL/GenBank/DDBJ whole genome shotgun (WGS) entry which is preliminary data.</text>
</comment>
<accession>A0ABQ5BBC7</accession>
<sequence length="169" mass="19476">MLSWNMTLKNVTRLCQKKLDWENPEGDDYPFDLTKPLPLVMNGNRQIVLVNHFFNNDLKYLQGGILTMTYTTSTTKIKVAQYDLPGIKDMAPNIWSSVKVPLRIFTKRHGYSKGESKILNWESKVTEEVHHHLAETTRPASGTGSVMAPFNKASELRLKRHLRDYQMDP</sequence>
<reference evidence="1" key="2">
    <citation type="submission" date="2022-01" db="EMBL/GenBank/DDBJ databases">
        <authorList>
            <person name="Yamashiro T."/>
            <person name="Shiraishi A."/>
            <person name="Satake H."/>
            <person name="Nakayama K."/>
        </authorList>
    </citation>
    <scope>NUCLEOTIDE SEQUENCE</scope>
</reference>
<organism evidence="1 2">
    <name type="scientific">Tanacetum coccineum</name>
    <dbReference type="NCBI Taxonomy" id="301880"/>
    <lineage>
        <taxon>Eukaryota</taxon>
        <taxon>Viridiplantae</taxon>
        <taxon>Streptophyta</taxon>
        <taxon>Embryophyta</taxon>
        <taxon>Tracheophyta</taxon>
        <taxon>Spermatophyta</taxon>
        <taxon>Magnoliopsida</taxon>
        <taxon>eudicotyledons</taxon>
        <taxon>Gunneridae</taxon>
        <taxon>Pentapetalae</taxon>
        <taxon>asterids</taxon>
        <taxon>campanulids</taxon>
        <taxon>Asterales</taxon>
        <taxon>Asteraceae</taxon>
        <taxon>Asteroideae</taxon>
        <taxon>Anthemideae</taxon>
        <taxon>Anthemidinae</taxon>
        <taxon>Tanacetum</taxon>
    </lineage>
</organism>
<dbReference type="Proteomes" id="UP001151760">
    <property type="component" value="Unassembled WGS sequence"/>
</dbReference>
<evidence type="ECO:0000313" key="1">
    <source>
        <dbReference type="EMBL" id="GJT11212.1"/>
    </source>
</evidence>
<dbReference type="EMBL" id="BQNB010013050">
    <property type="protein sequence ID" value="GJT11212.1"/>
    <property type="molecule type" value="Genomic_DNA"/>
</dbReference>
<protein>
    <submittedName>
        <fullName evidence="1">Uncharacterized protein</fullName>
    </submittedName>
</protein>
<keyword evidence="2" id="KW-1185">Reference proteome</keyword>
<reference evidence="1" key="1">
    <citation type="journal article" date="2022" name="Int. J. Mol. Sci.">
        <title>Draft Genome of Tanacetum Coccineum: Genomic Comparison of Closely Related Tanacetum-Family Plants.</title>
        <authorList>
            <person name="Yamashiro T."/>
            <person name="Shiraishi A."/>
            <person name="Nakayama K."/>
            <person name="Satake H."/>
        </authorList>
    </citation>
    <scope>NUCLEOTIDE SEQUENCE</scope>
</reference>
<gene>
    <name evidence="1" type="ORF">Tco_0858254</name>
</gene>